<organism evidence="3 4">
    <name type="scientific">Rhodococcus sovatensis</name>
    <dbReference type="NCBI Taxonomy" id="1805840"/>
    <lineage>
        <taxon>Bacteria</taxon>
        <taxon>Bacillati</taxon>
        <taxon>Actinomycetota</taxon>
        <taxon>Actinomycetes</taxon>
        <taxon>Mycobacteriales</taxon>
        <taxon>Nocardiaceae</taxon>
        <taxon>Rhodococcus</taxon>
    </lineage>
</organism>
<evidence type="ECO:0000256" key="1">
    <source>
        <dbReference type="SAM" id="Coils"/>
    </source>
</evidence>
<feature type="coiled-coil region" evidence="1">
    <location>
        <begin position="33"/>
        <end position="81"/>
    </location>
</feature>
<evidence type="ECO:0008006" key="5">
    <source>
        <dbReference type="Google" id="ProtNLM"/>
    </source>
</evidence>
<dbReference type="RefSeq" id="WP_338887346.1">
    <property type="nucleotide sequence ID" value="NZ_CP147846.1"/>
</dbReference>
<evidence type="ECO:0000256" key="2">
    <source>
        <dbReference type="SAM" id="MobiDB-lite"/>
    </source>
</evidence>
<reference evidence="3 4" key="1">
    <citation type="submission" date="2024-03" db="EMBL/GenBank/DDBJ databases">
        <title>Natural products discovery in diverse microorganisms through a two-stage MS feature dereplication strategy.</title>
        <authorList>
            <person name="Zhang R."/>
        </authorList>
    </citation>
    <scope>NUCLEOTIDE SEQUENCE [LARGE SCALE GENOMIC DNA]</scope>
    <source>
        <strain evidence="3 4">18930</strain>
    </source>
</reference>
<dbReference type="Proteomes" id="UP001432000">
    <property type="component" value="Chromosome"/>
</dbReference>
<sequence>MTVSNLELPFDVQRRGYATQQVQDYVRRLHTKFERNISKIDQQQTHIDKLERELDELRSQLAAATVERDQISSEFEELTQKSTDDRAEAKLAREKLATALASPMTAPQISARLEQILILAEQEAAQISLQAAAERKDAQAESQKILAEATRAAAECHAAAEADVRQVYSDRDKLMSELTTISQQLSALVAGGEASTTEENDVEEKADTRGH</sequence>
<keyword evidence="1" id="KW-0175">Coiled coil</keyword>
<dbReference type="EMBL" id="CP147846">
    <property type="protein sequence ID" value="WXG67650.1"/>
    <property type="molecule type" value="Genomic_DNA"/>
</dbReference>
<gene>
    <name evidence="3" type="ORF">WDS16_20825</name>
</gene>
<protein>
    <recommendedName>
        <fullName evidence="5">Cell wall synthesis protein Wag31</fullName>
    </recommendedName>
</protein>
<evidence type="ECO:0000313" key="3">
    <source>
        <dbReference type="EMBL" id="WXG67650.1"/>
    </source>
</evidence>
<keyword evidence="4" id="KW-1185">Reference proteome</keyword>
<name>A0ABZ2PEX6_9NOCA</name>
<proteinExistence type="predicted"/>
<feature type="region of interest" description="Disordered" evidence="2">
    <location>
        <begin position="188"/>
        <end position="211"/>
    </location>
</feature>
<evidence type="ECO:0000313" key="4">
    <source>
        <dbReference type="Proteomes" id="UP001432000"/>
    </source>
</evidence>
<accession>A0ABZ2PEX6</accession>